<protein>
    <submittedName>
        <fullName evidence="1">Transposase IS66</fullName>
    </submittedName>
</protein>
<dbReference type="EMBL" id="AJYA01000019">
    <property type="protein sequence ID" value="EIM76608.1"/>
    <property type="molecule type" value="Genomic_DNA"/>
</dbReference>
<evidence type="ECO:0000313" key="2">
    <source>
        <dbReference type="Proteomes" id="UP000005551"/>
    </source>
</evidence>
<accession>I5C456</accession>
<keyword evidence="2" id="KW-1185">Reference proteome</keyword>
<organism evidence="1 2">
    <name type="scientific">Nitritalea halalkaliphila LW7</name>
    <dbReference type="NCBI Taxonomy" id="1189621"/>
    <lineage>
        <taxon>Bacteria</taxon>
        <taxon>Pseudomonadati</taxon>
        <taxon>Bacteroidota</taxon>
        <taxon>Cytophagia</taxon>
        <taxon>Cytophagales</taxon>
        <taxon>Cyclobacteriaceae</taxon>
        <taxon>Nitritalea</taxon>
    </lineage>
</organism>
<comment type="caution">
    <text evidence="1">The sequence shown here is derived from an EMBL/GenBank/DDBJ whole genome shotgun (WGS) entry which is preliminary data.</text>
</comment>
<dbReference type="Proteomes" id="UP000005551">
    <property type="component" value="Unassembled WGS sequence"/>
</dbReference>
<proteinExistence type="predicted"/>
<reference evidence="1 2" key="1">
    <citation type="submission" date="2012-05" db="EMBL/GenBank/DDBJ databases">
        <title>Genome sequence of Nitritalea halalkaliphila LW7.</title>
        <authorList>
            <person name="Jangir P.K."/>
            <person name="Singh A."/>
            <person name="Shivaji S."/>
            <person name="Sharma R."/>
        </authorList>
    </citation>
    <scope>NUCLEOTIDE SEQUENCE [LARGE SCALE GENOMIC DNA]</scope>
    <source>
        <strain evidence="1 2">LW7</strain>
    </source>
</reference>
<gene>
    <name evidence="1" type="ORF">A3SI_09068</name>
</gene>
<evidence type="ECO:0000313" key="1">
    <source>
        <dbReference type="EMBL" id="EIM76608.1"/>
    </source>
</evidence>
<name>I5C456_9BACT</name>
<dbReference type="AlphaFoldDB" id="I5C456"/>
<sequence>MENAAMYFFMASCKRKDVDEREWLSDSFDRVRGIKHEDLFKLLPANWPSTEANFKSNT</sequence>